<comment type="subcellular location">
    <subcellularLocation>
        <location evidence="1 12">Cytoplasm</location>
    </subcellularLocation>
</comment>
<keyword evidence="6 12" id="KW-0547">Nucleotide-binding</keyword>
<dbReference type="EMBL" id="LYRP01000043">
    <property type="protein sequence ID" value="OAT75756.1"/>
    <property type="molecule type" value="Genomic_DNA"/>
</dbReference>
<feature type="binding site" evidence="12">
    <location>
        <position position="391"/>
    </location>
    <ligand>
        <name>L-serine</name>
        <dbReference type="ChEBI" id="CHEBI:33384"/>
    </ligand>
</feature>
<comment type="catalytic activity">
    <reaction evidence="11 12">
        <text>tRNA(Ser) + L-serine + ATP = L-seryl-tRNA(Ser) + AMP + diphosphate + H(+)</text>
        <dbReference type="Rhea" id="RHEA:12292"/>
        <dbReference type="Rhea" id="RHEA-COMP:9669"/>
        <dbReference type="Rhea" id="RHEA-COMP:9703"/>
        <dbReference type="ChEBI" id="CHEBI:15378"/>
        <dbReference type="ChEBI" id="CHEBI:30616"/>
        <dbReference type="ChEBI" id="CHEBI:33019"/>
        <dbReference type="ChEBI" id="CHEBI:33384"/>
        <dbReference type="ChEBI" id="CHEBI:78442"/>
        <dbReference type="ChEBI" id="CHEBI:78533"/>
        <dbReference type="ChEBI" id="CHEBI:456215"/>
        <dbReference type="EC" id="6.1.1.11"/>
    </reaction>
</comment>
<evidence type="ECO:0000256" key="6">
    <source>
        <dbReference type="ARBA" id="ARBA00022741"/>
    </source>
</evidence>
<keyword evidence="5 12" id="KW-0436">Ligase</keyword>
<keyword evidence="7 12" id="KW-0067">ATP-binding</keyword>
<keyword evidence="9 12" id="KW-0030">Aminoacyl-tRNA synthetase</keyword>
<feature type="binding site" evidence="12 13">
    <location>
        <position position="291"/>
    </location>
    <ligand>
        <name>L-serine</name>
        <dbReference type="ChEBI" id="CHEBI:33384"/>
    </ligand>
</feature>
<evidence type="ECO:0000256" key="13">
    <source>
        <dbReference type="PIRSR" id="PIRSR001529-1"/>
    </source>
</evidence>
<keyword evidence="18" id="KW-1185">Reference proteome</keyword>
<evidence type="ECO:0000313" key="17">
    <source>
        <dbReference type="EMBL" id="OAT75756.1"/>
    </source>
</evidence>
<dbReference type="InterPro" id="IPR010978">
    <property type="entry name" value="tRNA-bd_arm"/>
</dbReference>
<evidence type="ECO:0000256" key="8">
    <source>
        <dbReference type="ARBA" id="ARBA00022917"/>
    </source>
</evidence>
<dbReference type="FunFam" id="3.30.930.10:FF:000018">
    <property type="entry name" value="Serine--tRNA ligase"/>
    <property type="match status" value="1"/>
</dbReference>
<dbReference type="GO" id="GO:0004828">
    <property type="term" value="F:serine-tRNA ligase activity"/>
    <property type="evidence" value="ECO:0007669"/>
    <property type="project" value="UniProtKB-UniRule"/>
</dbReference>
<evidence type="ECO:0000256" key="10">
    <source>
        <dbReference type="ARBA" id="ARBA00047929"/>
    </source>
</evidence>
<evidence type="ECO:0000256" key="4">
    <source>
        <dbReference type="ARBA" id="ARBA00022490"/>
    </source>
</evidence>
<dbReference type="GO" id="GO:0005524">
    <property type="term" value="F:ATP binding"/>
    <property type="evidence" value="ECO:0007669"/>
    <property type="project" value="UniProtKB-UniRule"/>
</dbReference>
<evidence type="ECO:0000259" key="16">
    <source>
        <dbReference type="PROSITE" id="PS50862"/>
    </source>
</evidence>
<dbReference type="GO" id="GO:0005737">
    <property type="term" value="C:cytoplasm"/>
    <property type="evidence" value="ECO:0007669"/>
    <property type="project" value="UniProtKB-SubCell"/>
</dbReference>
<feature type="binding site" evidence="12">
    <location>
        <begin position="237"/>
        <end position="239"/>
    </location>
    <ligand>
        <name>L-serine</name>
        <dbReference type="ChEBI" id="CHEBI:33384"/>
    </ligand>
</feature>
<dbReference type="PRINTS" id="PR00981">
    <property type="entry name" value="TRNASYNTHSER"/>
</dbReference>
<evidence type="ECO:0000313" key="18">
    <source>
        <dbReference type="Proteomes" id="UP000078225"/>
    </source>
</evidence>
<evidence type="ECO:0000256" key="5">
    <source>
        <dbReference type="ARBA" id="ARBA00022598"/>
    </source>
</evidence>
<reference evidence="18" key="1">
    <citation type="submission" date="2016-05" db="EMBL/GenBank/DDBJ databases">
        <authorList>
            <person name="Behera P."/>
            <person name="Vaishampayan P."/>
            <person name="Singh N."/>
            <person name="Raina V."/>
            <person name="Suar M."/>
            <person name="Pattnaik A."/>
            <person name="Rastogi G."/>
        </authorList>
    </citation>
    <scope>NUCLEOTIDE SEQUENCE [LARGE SCALE GENOMIC DNA]</scope>
    <source>
        <strain evidence="18">MP23</strain>
    </source>
</reference>
<dbReference type="FunFam" id="1.10.287.40:FF:000001">
    <property type="entry name" value="Serine--tRNA ligase"/>
    <property type="match status" value="1"/>
</dbReference>
<keyword evidence="15" id="KW-0175">Coiled coil</keyword>
<evidence type="ECO:0000256" key="2">
    <source>
        <dbReference type="ARBA" id="ARBA00005045"/>
    </source>
</evidence>
<dbReference type="Pfam" id="PF02403">
    <property type="entry name" value="Seryl_tRNA_N"/>
    <property type="match status" value="1"/>
</dbReference>
<dbReference type="InterPro" id="IPR002317">
    <property type="entry name" value="Ser-tRNA-ligase_type_1"/>
</dbReference>
<feature type="coiled-coil region" evidence="15">
    <location>
        <begin position="30"/>
        <end position="102"/>
    </location>
</feature>
<dbReference type="InterPro" id="IPR045864">
    <property type="entry name" value="aa-tRNA-synth_II/BPL/LPL"/>
</dbReference>
<dbReference type="AlphaFoldDB" id="A0A1B7L0D4"/>
<dbReference type="NCBIfam" id="TIGR00414">
    <property type="entry name" value="serS"/>
    <property type="match status" value="1"/>
</dbReference>
<dbReference type="GO" id="GO:0016260">
    <property type="term" value="P:selenocysteine biosynthetic process"/>
    <property type="evidence" value="ECO:0007669"/>
    <property type="project" value="UniProtKB-UniRule"/>
</dbReference>
<dbReference type="Gene3D" id="1.10.287.40">
    <property type="entry name" value="Serine-tRNA synthetase, tRNA binding domain"/>
    <property type="match status" value="1"/>
</dbReference>
<feature type="binding site" evidence="13">
    <location>
        <position position="268"/>
    </location>
    <ligand>
        <name>L-serine</name>
        <dbReference type="ChEBI" id="CHEBI:33384"/>
    </ligand>
</feature>
<evidence type="ECO:0000256" key="15">
    <source>
        <dbReference type="SAM" id="Coils"/>
    </source>
</evidence>
<evidence type="ECO:0000256" key="12">
    <source>
        <dbReference type="HAMAP-Rule" id="MF_00176"/>
    </source>
</evidence>
<dbReference type="PROSITE" id="PS50862">
    <property type="entry name" value="AA_TRNA_LIGASE_II"/>
    <property type="match status" value="1"/>
</dbReference>
<dbReference type="InterPro" id="IPR006195">
    <property type="entry name" value="aa-tRNA-synth_II"/>
</dbReference>
<dbReference type="InterPro" id="IPR042103">
    <property type="entry name" value="SerRS_1_N_sf"/>
</dbReference>
<evidence type="ECO:0000256" key="1">
    <source>
        <dbReference type="ARBA" id="ARBA00004496"/>
    </source>
</evidence>
<dbReference type="Pfam" id="PF00587">
    <property type="entry name" value="tRNA-synt_2b"/>
    <property type="match status" value="1"/>
</dbReference>
<dbReference type="InterPro" id="IPR015866">
    <property type="entry name" value="Ser-tRNA-synth_1_N"/>
</dbReference>
<gene>
    <name evidence="12" type="primary">serS</name>
    <name evidence="17" type="ORF">A9B99_13105</name>
</gene>
<dbReference type="OrthoDB" id="9804647at2"/>
<proteinExistence type="inferred from homology"/>
<comment type="catalytic activity">
    <reaction evidence="10 12">
        <text>tRNA(Sec) + L-serine + ATP = L-seryl-tRNA(Sec) + AMP + diphosphate + H(+)</text>
        <dbReference type="Rhea" id="RHEA:42580"/>
        <dbReference type="Rhea" id="RHEA-COMP:9742"/>
        <dbReference type="Rhea" id="RHEA-COMP:10128"/>
        <dbReference type="ChEBI" id="CHEBI:15378"/>
        <dbReference type="ChEBI" id="CHEBI:30616"/>
        <dbReference type="ChEBI" id="CHEBI:33019"/>
        <dbReference type="ChEBI" id="CHEBI:33384"/>
        <dbReference type="ChEBI" id="CHEBI:78442"/>
        <dbReference type="ChEBI" id="CHEBI:78533"/>
        <dbReference type="ChEBI" id="CHEBI:456215"/>
        <dbReference type="EC" id="6.1.1.11"/>
    </reaction>
</comment>
<comment type="caution">
    <text evidence="12">Lacks conserved residue(s) required for the propagation of feature annotation.</text>
</comment>
<keyword evidence="4 12" id="KW-0963">Cytoplasm</keyword>
<evidence type="ECO:0000256" key="9">
    <source>
        <dbReference type="ARBA" id="ARBA00023146"/>
    </source>
</evidence>
<dbReference type="PANTHER" id="PTHR43697">
    <property type="entry name" value="SERYL-TRNA SYNTHETASE"/>
    <property type="match status" value="1"/>
</dbReference>
<organism evidence="17 18">
    <name type="scientific">Mangrovibacter phragmitis</name>
    <dbReference type="NCBI Taxonomy" id="1691903"/>
    <lineage>
        <taxon>Bacteria</taxon>
        <taxon>Pseudomonadati</taxon>
        <taxon>Pseudomonadota</taxon>
        <taxon>Gammaproteobacteria</taxon>
        <taxon>Enterobacterales</taxon>
        <taxon>Enterobacteriaceae</taxon>
        <taxon>Mangrovibacter</taxon>
    </lineage>
</organism>
<dbReference type="Proteomes" id="UP000078225">
    <property type="component" value="Unassembled WGS sequence"/>
</dbReference>
<feature type="domain" description="Aminoacyl-transfer RNA synthetases class-II family profile" evidence="16">
    <location>
        <begin position="171"/>
        <end position="416"/>
    </location>
</feature>
<dbReference type="SUPFAM" id="SSF46589">
    <property type="entry name" value="tRNA-binding arm"/>
    <property type="match status" value="1"/>
</dbReference>
<dbReference type="HAMAP" id="MF_00176">
    <property type="entry name" value="Ser_tRNA_synth_type1"/>
    <property type="match status" value="1"/>
</dbReference>
<feature type="binding site" evidence="13">
    <location>
        <position position="237"/>
    </location>
    <ligand>
        <name>L-serine</name>
        <dbReference type="ChEBI" id="CHEBI:33384"/>
    </ligand>
</feature>
<comment type="subunit">
    <text evidence="12">Homodimer. The tRNA molecule binds across the dimer.</text>
</comment>
<comment type="pathway">
    <text evidence="2 12">Aminoacyl-tRNA biosynthesis; selenocysteinyl-tRNA(Sec) biosynthesis; L-seryl-tRNA(Sec) from L-serine and tRNA(Sec): step 1/1.</text>
</comment>
<feature type="binding site" evidence="12 14">
    <location>
        <begin position="355"/>
        <end position="358"/>
    </location>
    <ligand>
        <name>ATP</name>
        <dbReference type="ChEBI" id="CHEBI:30616"/>
    </ligand>
</feature>
<name>A0A1B7L0D4_9ENTR</name>
<dbReference type="InterPro" id="IPR002314">
    <property type="entry name" value="aa-tRNA-synt_IIb"/>
</dbReference>
<dbReference type="Gene3D" id="3.30.930.10">
    <property type="entry name" value="Bira Bifunctional Protein, Domain 2"/>
    <property type="match status" value="1"/>
</dbReference>
<dbReference type="RefSeq" id="WP_064599972.1">
    <property type="nucleotide sequence ID" value="NZ_CP134782.1"/>
</dbReference>
<feature type="binding site" evidence="12 14">
    <location>
        <begin position="268"/>
        <end position="270"/>
    </location>
    <ligand>
        <name>ATP</name>
        <dbReference type="ChEBI" id="CHEBI:30616"/>
    </ligand>
</feature>
<dbReference type="STRING" id="1691903.A9B99_13105"/>
<sequence>MLDPNLLRNEPDAVAEKLARRGFKLDVDKLRALEERRKVLQVETENLQAERNARSKSIGQAKARGEDIEPLRQEVNKLGEALDKAKVELETLLAEIREYALTMPNLPDDCVPQGKDENDNVEVFRWGEPRQFDFEIRDHVSLGEALGGLDFAAAVKLTGSRFVVMKGQIARMHRALSQFMLDLHTEQHGYSENYVPYLVNHDTLYGTGQLPKFAGDLFHTRPLEEEADSSNYALIPTAEVPLTNLARDEILDEESLPLKMTAHTPCFRSEAGSYGRDTRGLIRMHQFDKVEMVQIVRPEDSMDALEEMTGHAEKVLQLLGLPYRKMLLCSGDMGFSACKTYDLEVWIPAQNTYREISSCSNVWDFQARRMQARCRSKTEKKPRLVHTLNGSGLAVGRALVAVLENYQQADGRIQVPEVLRPYMRGLEYIG</sequence>
<accession>A0A1B7L0D4</accession>
<comment type="function">
    <text evidence="12">Catalyzes the attachment of serine to tRNA(Ser). Is also able to aminoacylate tRNA(Sec) with serine, to form the misacylated tRNA L-seryl-tRNA(Sec), which will be further converted into selenocysteinyl-tRNA(Sec).</text>
</comment>
<evidence type="ECO:0000256" key="3">
    <source>
        <dbReference type="ARBA" id="ARBA00010728"/>
    </source>
</evidence>
<comment type="similarity">
    <text evidence="3 12">Belongs to the class-II aminoacyl-tRNA synthetase family. Type-1 seryl-tRNA synthetase subfamily.</text>
</comment>
<evidence type="ECO:0000256" key="11">
    <source>
        <dbReference type="ARBA" id="ARBA00048823"/>
    </source>
</evidence>
<dbReference type="PIRSF" id="PIRSF001529">
    <property type="entry name" value="Ser-tRNA-synth_IIa"/>
    <property type="match status" value="1"/>
</dbReference>
<dbReference type="GO" id="GO:0006434">
    <property type="term" value="P:seryl-tRNA aminoacylation"/>
    <property type="evidence" value="ECO:0007669"/>
    <property type="project" value="UniProtKB-UniRule"/>
</dbReference>
<protein>
    <recommendedName>
        <fullName evidence="12">Serine--tRNA ligase</fullName>
        <ecNumber evidence="12">6.1.1.11</ecNumber>
    </recommendedName>
    <alternativeName>
        <fullName evidence="12">Seryl-tRNA synthetase</fullName>
        <shortName evidence="12">SerRS</shortName>
    </alternativeName>
    <alternativeName>
        <fullName evidence="12">Seryl-tRNA(Ser/Sec) synthetase</fullName>
    </alternativeName>
</protein>
<keyword evidence="8 12" id="KW-0648">Protein biosynthesis</keyword>
<dbReference type="PANTHER" id="PTHR43697:SF1">
    <property type="entry name" value="SERINE--TRNA LIGASE"/>
    <property type="match status" value="1"/>
</dbReference>
<evidence type="ECO:0000256" key="7">
    <source>
        <dbReference type="ARBA" id="ARBA00022840"/>
    </source>
</evidence>
<comment type="caution">
    <text evidence="17">The sequence shown here is derived from an EMBL/GenBank/DDBJ whole genome shotgun (WGS) entry which is preliminary data.</text>
</comment>
<dbReference type="UniPathway" id="UPA00906">
    <property type="reaction ID" value="UER00895"/>
</dbReference>
<evidence type="ECO:0000256" key="14">
    <source>
        <dbReference type="PIRSR" id="PIRSR001529-2"/>
    </source>
</evidence>
<dbReference type="EC" id="6.1.1.11" evidence="12"/>
<dbReference type="CDD" id="cd00770">
    <property type="entry name" value="SerRS_core"/>
    <property type="match status" value="1"/>
</dbReference>
<feature type="binding site" evidence="13">
    <location>
        <position position="389"/>
    </location>
    <ligand>
        <name>L-serine</name>
        <dbReference type="ChEBI" id="CHEBI:33384"/>
    </ligand>
</feature>
<comment type="domain">
    <text evidence="12">Consists of two distinct domains, a catalytic core and a N-terminal extension that is involved in tRNA binding.</text>
</comment>
<dbReference type="InterPro" id="IPR033729">
    <property type="entry name" value="SerRS_core"/>
</dbReference>
<dbReference type="SUPFAM" id="SSF55681">
    <property type="entry name" value="Class II aaRS and biotin synthetases"/>
    <property type="match status" value="1"/>
</dbReference>